<keyword evidence="3" id="KW-1185">Reference proteome</keyword>
<dbReference type="AlphaFoldDB" id="A0AAV4GQ92"/>
<reference evidence="2 3" key="1">
    <citation type="journal article" date="2021" name="Elife">
        <title>Chloroplast acquisition without the gene transfer in kleptoplastic sea slugs, Plakobranchus ocellatus.</title>
        <authorList>
            <person name="Maeda T."/>
            <person name="Takahashi S."/>
            <person name="Yoshida T."/>
            <person name="Shimamura S."/>
            <person name="Takaki Y."/>
            <person name="Nagai Y."/>
            <person name="Toyoda A."/>
            <person name="Suzuki Y."/>
            <person name="Arimoto A."/>
            <person name="Ishii H."/>
            <person name="Satoh N."/>
            <person name="Nishiyama T."/>
            <person name="Hasebe M."/>
            <person name="Maruyama T."/>
            <person name="Minagawa J."/>
            <person name="Obokata J."/>
            <person name="Shigenobu S."/>
        </authorList>
    </citation>
    <scope>NUCLEOTIDE SEQUENCE [LARGE SCALE GENOMIC DNA]</scope>
</reference>
<gene>
    <name evidence="2" type="ORF">ElyMa_006060600</name>
</gene>
<protein>
    <submittedName>
        <fullName evidence="2">Uncharacterized protein</fullName>
    </submittedName>
</protein>
<name>A0AAV4GQ92_9GAST</name>
<feature type="compositionally biased region" description="Polar residues" evidence="1">
    <location>
        <begin position="1"/>
        <end position="12"/>
    </location>
</feature>
<evidence type="ECO:0000313" key="2">
    <source>
        <dbReference type="EMBL" id="GFR86751.1"/>
    </source>
</evidence>
<accession>A0AAV4GQ92</accession>
<sequence>MQPQELASSEGCQSKPIGMIPSQETSVEEHYRPTSLSPSPPPAPLPAEQEQQPITTTRSSRAIKIPIRDIDTDVTQSSCLCCQYQQCITHSDSGCLQRQRRFIKLFITTEAVNITKILPMAIKMADARGS</sequence>
<dbReference type="EMBL" id="BMAT01012134">
    <property type="protein sequence ID" value="GFR86751.1"/>
    <property type="molecule type" value="Genomic_DNA"/>
</dbReference>
<dbReference type="Proteomes" id="UP000762676">
    <property type="component" value="Unassembled WGS sequence"/>
</dbReference>
<proteinExistence type="predicted"/>
<organism evidence="2 3">
    <name type="scientific">Elysia marginata</name>
    <dbReference type="NCBI Taxonomy" id="1093978"/>
    <lineage>
        <taxon>Eukaryota</taxon>
        <taxon>Metazoa</taxon>
        <taxon>Spiralia</taxon>
        <taxon>Lophotrochozoa</taxon>
        <taxon>Mollusca</taxon>
        <taxon>Gastropoda</taxon>
        <taxon>Heterobranchia</taxon>
        <taxon>Euthyneura</taxon>
        <taxon>Panpulmonata</taxon>
        <taxon>Sacoglossa</taxon>
        <taxon>Placobranchoidea</taxon>
        <taxon>Plakobranchidae</taxon>
        <taxon>Elysia</taxon>
    </lineage>
</organism>
<evidence type="ECO:0000313" key="3">
    <source>
        <dbReference type="Proteomes" id="UP000762676"/>
    </source>
</evidence>
<evidence type="ECO:0000256" key="1">
    <source>
        <dbReference type="SAM" id="MobiDB-lite"/>
    </source>
</evidence>
<comment type="caution">
    <text evidence="2">The sequence shown here is derived from an EMBL/GenBank/DDBJ whole genome shotgun (WGS) entry which is preliminary data.</text>
</comment>
<feature type="region of interest" description="Disordered" evidence="1">
    <location>
        <begin position="1"/>
        <end position="61"/>
    </location>
</feature>